<gene>
    <name evidence="4" type="ORF">G5B46_09320</name>
</gene>
<protein>
    <submittedName>
        <fullName evidence="4">Helix-turn-helix domain-containing protein</fullName>
    </submittedName>
</protein>
<dbReference type="SUPFAM" id="SSF46689">
    <property type="entry name" value="Homeodomain-like"/>
    <property type="match status" value="2"/>
</dbReference>
<sequence>MTDASPAVIPVYVVLPPRTLLLDVAGPMEVLRRAAMEPGSPGFVVVYLAARPTIDSSIGLSLAGLSPLPEGLPDGAMVIVSGNVDQVLGGPGPTDGDAADEDAIVAWLARVVRPGVTLACICSGALLAARAGLLAGRACTTHHVCIEDLTRLAPSARVLEDRLFVEDGERLTSAGVTSGVDLMLHVIARLRGPGLAVSIARQMVVYLRRGPADPQLSPWLEGRNHVHPAVHRVQDAVAADPARDWSLEALAGLAAASPRHLSRLFNAHAGMSLTDYVNRLRLALASQMLSATRLDMESVAERSGFASTRQLRRVWRRHHPTPPAAARGRA</sequence>
<dbReference type="InterPro" id="IPR009057">
    <property type="entry name" value="Homeodomain-like_sf"/>
</dbReference>
<feature type="domain" description="HTH araC/xylS-type" evidence="3">
    <location>
        <begin position="231"/>
        <end position="329"/>
    </location>
</feature>
<dbReference type="PROSITE" id="PS01124">
    <property type="entry name" value="HTH_ARAC_FAMILY_2"/>
    <property type="match status" value="1"/>
</dbReference>
<dbReference type="Pfam" id="PF12833">
    <property type="entry name" value="HTH_18"/>
    <property type="match status" value="1"/>
</dbReference>
<accession>A0A6G4QW94</accession>
<dbReference type="RefSeq" id="WP_165258051.1">
    <property type="nucleotide sequence ID" value="NZ_JAAKGT010000003.1"/>
</dbReference>
<dbReference type="PANTHER" id="PTHR43130:SF3">
    <property type="entry name" value="HTH-TYPE TRANSCRIPTIONAL REGULATOR RV1931C"/>
    <property type="match status" value="1"/>
</dbReference>
<dbReference type="PANTHER" id="PTHR43130">
    <property type="entry name" value="ARAC-FAMILY TRANSCRIPTIONAL REGULATOR"/>
    <property type="match status" value="1"/>
</dbReference>
<dbReference type="Gene3D" id="3.40.50.880">
    <property type="match status" value="1"/>
</dbReference>
<dbReference type="AlphaFoldDB" id="A0A6G4QW94"/>
<keyword evidence="2" id="KW-0804">Transcription</keyword>
<dbReference type="GO" id="GO:0003700">
    <property type="term" value="F:DNA-binding transcription factor activity"/>
    <property type="evidence" value="ECO:0007669"/>
    <property type="project" value="InterPro"/>
</dbReference>
<reference evidence="4" key="1">
    <citation type="submission" date="2020-02" db="EMBL/GenBank/DDBJ databases">
        <authorList>
            <person name="Gao J."/>
            <person name="Sun J."/>
        </authorList>
    </citation>
    <scope>NUCLEOTIDE SEQUENCE</scope>
    <source>
        <strain evidence="4">602-2</strain>
    </source>
</reference>
<organism evidence="4">
    <name type="scientific">Caulobacter sp. 602-2</name>
    <dbReference type="NCBI Taxonomy" id="2710887"/>
    <lineage>
        <taxon>Bacteria</taxon>
        <taxon>Pseudomonadati</taxon>
        <taxon>Pseudomonadota</taxon>
        <taxon>Alphaproteobacteria</taxon>
        <taxon>Caulobacterales</taxon>
        <taxon>Caulobacteraceae</taxon>
        <taxon>Caulobacter</taxon>
    </lineage>
</organism>
<dbReference type="Gene3D" id="1.10.10.60">
    <property type="entry name" value="Homeodomain-like"/>
    <property type="match status" value="1"/>
</dbReference>
<evidence type="ECO:0000256" key="1">
    <source>
        <dbReference type="ARBA" id="ARBA00023015"/>
    </source>
</evidence>
<dbReference type="SUPFAM" id="SSF52317">
    <property type="entry name" value="Class I glutamine amidotransferase-like"/>
    <property type="match status" value="1"/>
</dbReference>
<name>A0A6G4QW94_9CAUL</name>
<dbReference type="Pfam" id="PF01965">
    <property type="entry name" value="DJ-1_PfpI"/>
    <property type="match status" value="1"/>
</dbReference>
<dbReference type="InterPro" id="IPR052158">
    <property type="entry name" value="INH-QAR"/>
</dbReference>
<dbReference type="EMBL" id="JAAKGT010000003">
    <property type="protein sequence ID" value="NGM49802.1"/>
    <property type="molecule type" value="Genomic_DNA"/>
</dbReference>
<dbReference type="GO" id="GO:0043565">
    <property type="term" value="F:sequence-specific DNA binding"/>
    <property type="evidence" value="ECO:0007669"/>
    <property type="project" value="InterPro"/>
</dbReference>
<evidence type="ECO:0000259" key="3">
    <source>
        <dbReference type="PROSITE" id="PS01124"/>
    </source>
</evidence>
<evidence type="ECO:0000313" key="4">
    <source>
        <dbReference type="EMBL" id="NGM49802.1"/>
    </source>
</evidence>
<proteinExistence type="predicted"/>
<evidence type="ECO:0000256" key="2">
    <source>
        <dbReference type="ARBA" id="ARBA00023163"/>
    </source>
</evidence>
<keyword evidence="1" id="KW-0805">Transcription regulation</keyword>
<comment type="caution">
    <text evidence="4">The sequence shown here is derived from an EMBL/GenBank/DDBJ whole genome shotgun (WGS) entry which is preliminary data.</text>
</comment>
<dbReference type="InterPro" id="IPR002818">
    <property type="entry name" value="DJ-1/PfpI"/>
</dbReference>
<dbReference type="InterPro" id="IPR018060">
    <property type="entry name" value="HTH_AraC"/>
</dbReference>
<dbReference type="InterPro" id="IPR029062">
    <property type="entry name" value="Class_I_gatase-like"/>
</dbReference>
<dbReference type="SMART" id="SM00342">
    <property type="entry name" value="HTH_ARAC"/>
    <property type="match status" value="1"/>
</dbReference>